<dbReference type="InterPro" id="IPR035979">
    <property type="entry name" value="RBD_domain_sf"/>
</dbReference>
<dbReference type="EMBL" id="OX465077">
    <property type="protein sequence ID" value="CAI9268895.1"/>
    <property type="molecule type" value="Genomic_DNA"/>
</dbReference>
<keyword evidence="5" id="KW-1185">Reference proteome</keyword>
<dbReference type="CDD" id="cd00590">
    <property type="entry name" value="RRM_SF"/>
    <property type="match status" value="1"/>
</dbReference>
<dbReference type="PROSITE" id="PS50102">
    <property type="entry name" value="RRM"/>
    <property type="match status" value="1"/>
</dbReference>
<reference evidence="4" key="1">
    <citation type="submission" date="2023-04" db="EMBL/GenBank/DDBJ databases">
        <authorList>
            <person name="Vijverberg K."/>
            <person name="Xiong W."/>
            <person name="Schranz E."/>
        </authorList>
    </citation>
    <scope>NUCLEOTIDE SEQUENCE</scope>
</reference>
<proteinExistence type="predicted"/>
<dbReference type="InterPro" id="IPR000504">
    <property type="entry name" value="RRM_dom"/>
</dbReference>
<protein>
    <recommendedName>
        <fullName evidence="3">RRM domain-containing protein</fullName>
    </recommendedName>
</protein>
<dbReference type="SUPFAM" id="SSF54928">
    <property type="entry name" value="RNA-binding domain, RBD"/>
    <property type="match status" value="1"/>
</dbReference>
<evidence type="ECO:0000259" key="3">
    <source>
        <dbReference type="PROSITE" id="PS50102"/>
    </source>
</evidence>
<name>A0AA35VC53_LACSI</name>
<evidence type="ECO:0000313" key="4">
    <source>
        <dbReference type="EMBL" id="CAI9268895.1"/>
    </source>
</evidence>
<evidence type="ECO:0000256" key="1">
    <source>
        <dbReference type="PROSITE-ProRule" id="PRU00176"/>
    </source>
</evidence>
<dbReference type="AlphaFoldDB" id="A0AA35VC53"/>
<feature type="region of interest" description="Disordered" evidence="2">
    <location>
        <begin position="88"/>
        <end position="112"/>
    </location>
</feature>
<organism evidence="4 5">
    <name type="scientific">Lactuca saligna</name>
    <name type="common">Willowleaf lettuce</name>
    <dbReference type="NCBI Taxonomy" id="75948"/>
    <lineage>
        <taxon>Eukaryota</taxon>
        <taxon>Viridiplantae</taxon>
        <taxon>Streptophyta</taxon>
        <taxon>Embryophyta</taxon>
        <taxon>Tracheophyta</taxon>
        <taxon>Spermatophyta</taxon>
        <taxon>Magnoliopsida</taxon>
        <taxon>eudicotyledons</taxon>
        <taxon>Gunneridae</taxon>
        <taxon>Pentapetalae</taxon>
        <taxon>asterids</taxon>
        <taxon>campanulids</taxon>
        <taxon>Asterales</taxon>
        <taxon>Asteraceae</taxon>
        <taxon>Cichorioideae</taxon>
        <taxon>Cichorieae</taxon>
        <taxon>Lactucinae</taxon>
        <taxon>Lactuca</taxon>
    </lineage>
</organism>
<dbReference type="Proteomes" id="UP001177003">
    <property type="component" value="Chromosome 1"/>
</dbReference>
<accession>A0AA35VC53</accession>
<keyword evidence="1" id="KW-0694">RNA-binding</keyword>
<sequence length="176" mass="19608">MRTLNMEDGWTEVRRRKTVATSNGNTTEVTTFFITNIPNDTTKAEFGKIFSQMGRLSDICFGSNKRKNGKNYGFIRNNKLEINVARHGRKTRPLSPDKINKNSRIVAPPGQNTNINGGGLTYHKTYAQMLTWIDGSQNPPSSAKLNIWITLVTCQLSYPSTANAALQSNTLEGCLH</sequence>
<dbReference type="InterPro" id="IPR012677">
    <property type="entry name" value="Nucleotide-bd_a/b_plait_sf"/>
</dbReference>
<dbReference type="Pfam" id="PF00076">
    <property type="entry name" value="RRM_1"/>
    <property type="match status" value="1"/>
</dbReference>
<dbReference type="GO" id="GO:0003723">
    <property type="term" value="F:RNA binding"/>
    <property type="evidence" value="ECO:0007669"/>
    <property type="project" value="UniProtKB-UniRule"/>
</dbReference>
<evidence type="ECO:0000256" key="2">
    <source>
        <dbReference type="SAM" id="MobiDB-lite"/>
    </source>
</evidence>
<evidence type="ECO:0000313" key="5">
    <source>
        <dbReference type="Proteomes" id="UP001177003"/>
    </source>
</evidence>
<feature type="domain" description="RRM" evidence="3">
    <location>
        <begin position="30"/>
        <end position="76"/>
    </location>
</feature>
<dbReference type="Gene3D" id="3.30.70.330">
    <property type="match status" value="1"/>
</dbReference>
<gene>
    <name evidence="4" type="ORF">LSALG_LOCUS9296</name>
</gene>